<evidence type="ECO:0000313" key="1">
    <source>
        <dbReference type="EnsemblPlants" id="AUR62026413-RA:cds"/>
    </source>
</evidence>
<reference evidence="1" key="2">
    <citation type="submission" date="2021-03" db="UniProtKB">
        <authorList>
            <consortium name="EnsemblPlants"/>
        </authorList>
    </citation>
    <scope>IDENTIFICATION</scope>
</reference>
<proteinExistence type="predicted"/>
<reference evidence="1" key="1">
    <citation type="journal article" date="2017" name="Nature">
        <title>The genome of Chenopodium quinoa.</title>
        <authorList>
            <person name="Jarvis D.E."/>
            <person name="Ho Y.S."/>
            <person name="Lightfoot D.J."/>
            <person name="Schmoeckel S.M."/>
            <person name="Li B."/>
            <person name="Borm T.J.A."/>
            <person name="Ohyanagi H."/>
            <person name="Mineta K."/>
            <person name="Michell C.T."/>
            <person name="Saber N."/>
            <person name="Kharbatia N.M."/>
            <person name="Rupper R.R."/>
            <person name="Sharp A.R."/>
            <person name="Dally N."/>
            <person name="Boughton B.A."/>
            <person name="Woo Y.H."/>
            <person name="Gao G."/>
            <person name="Schijlen E.G.W.M."/>
            <person name="Guo X."/>
            <person name="Momin A.A."/>
            <person name="Negrao S."/>
            <person name="Al-Babili S."/>
            <person name="Gehring C."/>
            <person name="Roessner U."/>
            <person name="Jung C."/>
            <person name="Murphy K."/>
            <person name="Arold S.T."/>
            <person name="Gojobori T."/>
            <person name="van der Linden C.G."/>
            <person name="van Loo E.N."/>
            <person name="Jellen E.N."/>
            <person name="Maughan P.J."/>
            <person name="Tester M."/>
        </authorList>
    </citation>
    <scope>NUCLEOTIDE SEQUENCE [LARGE SCALE GENOMIC DNA]</scope>
    <source>
        <strain evidence="1">cv. PI 614886</strain>
    </source>
</reference>
<evidence type="ECO:0000313" key="2">
    <source>
        <dbReference type="Proteomes" id="UP000596660"/>
    </source>
</evidence>
<dbReference type="EnsemblPlants" id="AUR62026413-RA">
    <property type="protein sequence ID" value="AUR62026413-RA:cds"/>
    <property type="gene ID" value="AUR62026413"/>
</dbReference>
<dbReference type="Gramene" id="AUR62026413-RA">
    <property type="protein sequence ID" value="AUR62026413-RA:cds"/>
    <property type="gene ID" value="AUR62026413"/>
</dbReference>
<keyword evidence="2" id="KW-1185">Reference proteome</keyword>
<protein>
    <submittedName>
        <fullName evidence="1">Uncharacterized protein</fullName>
    </submittedName>
</protein>
<name>A0A803MBE6_CHEQI</name>
<dbReference type="Proteomes" id="UP000596660">
    <property type="component" value="Unplaced"/>
</dbReference>
<accession>A0A803MBE6</accession>
<dbReference type="AlphaFoldDB" id="A0A803MBE6"/>
<organism evidence="1 2">
    <name type="scientific">Chenopodium quinoa</name>
    <name type="common">Quinoa</name>
    <dbReference type="NCBI Taxonomy" id="63459"/>
    <lineage>
        <taxon>Eukaryota</taxon>
        <taxon>Viridiplantae</taxon>
        <taxon>Streptophyta</taxon>
        <taxon>Embryophyta</taxon>
        <taxon>Tracheophyta</taxon>
        <taxon>Spermatophyta</taxon>
        <taxon>Magnoliopsida</taxon>
        <taxon>eudicotyledons</taxon>
        <taxon>Gunneridae</taxon>
        <taxon>Pentapetalae</taxon>
        <taxon>Caryophyllales</taxon>
        <taxon>Chenopodiaceae</taxon>
        <taxon>Chenopodioideae</taxon>
        <taxon>Atripliceae</taxon>
        <taxon>Chenopodium</taxon>
    </lineage>
</organism>
<sequence>MDPLMYINNLVCCPCEWRAYKFFYPKGRAKTGEPPFTLSIHSGNGGAIKEIVIPPKLRGSSWDQVSQINHLFFAGFMEGKITRGSWVTKILVRAASTFKDRIGRWIENGASTRIEQDFWKMECKAYLEKFDEETAREILATHIPEDDQLNEFSWILEKNGEFSFKEWVTNFISYYMQDTDTNSHKLATFMVVIWAIWIHRNDIIFKDVSTNPLSVMRKVQFHVARWQYATQSSQNSALTREESKIGLIPSQFGAQGEHHKTFSPQYLLMMLGKEEIKKTPRNGKQQSPVYPQYCDQVRLQCSSQGFTIPN</sequence>